<dbReference type="InterPro" id="IPR013525">
    <property type="entry name" value="ABC2_TM"/>
</dbReference>
<reference evidence="8" key="1">
    <citation type="submission" date="2021-10" db="EMBL/GenBank/DDBJ databases">
        <title>Anaerobic single-cell dispensing facilitates the cultivation of human gut bacteria.</title>
        <authorList>
            <person name="Afrizal A."/>
        </authorList>
    </citation>
    <scope>NUCLEOTIDE SEQUENCE</scope>
    <source>
        <strain evidence="8">CLA-AA-H272</strain>
    </source>
</reference>
<protein>
    <submittedName>
        <fullName evidence="8">YhgE/Pip domain-containing protein</fullName>
    </submittedName>
</protein>
<feature type="transmembrane region" description="Helical" evidence="6">
    <location>
        <begin position="666"/>
        <end position="687"/>
    </location>
</feature>
<dbReference type="EMBL" id="JAJEPW010000017">
    <property type="protein sequence ID" value="MCC2129359.1"/>
    <property type="molecule type" value="Genomic_DNA"/>
</dbReference>
<dbReference type="Proteomes" id="UP001199319">
    <property type="component" value="Unassembled WGS sequence"/>
</dbReference>
<feature type="domain" description="ABC-2 type transporter transmembrane" evidence="7">
    <location>
        <begin position="21"/>
        <end position="165"/>
    </location>
</feature>
<dbReference type="NCBIfam" id="TIGR03062">
    <property type="entry name" value="pip_yhgE_Cterm"/>
    <property type="match status" value="1"/>
</dbReference>
<evidence type="ECO:0000256" key="4">
    <source>
        <dbReference type="ARBA" id="ARBA00023136"/>
    </source>
</evidence>
<evidence type="ECO:0000259" key="7">
    <source>
        <dbReference type="Pfam" id="PF12698"/>
    </source>
</evidence>
<proteinExistence type="predicted"/>
<dbReference type="InterPro" id="IPR017501">
    <property type="entry name" value="Phage_infect_YhgE_C"/>
</dbReference>
<dbReference type="InterPro" id="IPR017500">
    <property type="entry name" value="Phage_infect_YhgE_N"/>
</dbReference>
<organism evidence="8 9">
    <name type="scientific">Brotocaccenecus cirricatena</name>
    <dbReference type="NCBI Taxonomy" id="3064195"/>
    <lineage>
        <taxon>Bacteria</taxon>
        <taxon>Bacillati</taxon>
        <taxon>Bacillota</taxon>
        <taxon>Clostridia</taxon>
        <taxon>Eubacteriales</taxon>
        <taxon>Oscillospiraceae</taxon>
        <taxon>Brotocaccenecus</taxon>
    </lineage>
</organism>
<dbReference type="PANTHER" id="PTHR43077:SF10">
    <property type="entry name" value="TRANSPORT PERMEASE PROTEIN"/>
    <property type="match status" value="1"/>
</dbReference>
<feature type="coiled-coil region" evidence="5">
    <location>
        <begin position="362"/>
        <end position="411"/>
    </location>
</feature>
<evidence type="ECO:0000313" key="9">
    <source>
        <dbReference type="Proteomes" id="UP001199319"/>
    </source>
</evidence>
<accession>A0AAE3ADN0</accession>
<feature type="transmembrane region" description="Helical" evidence="6">
    <location>
        <begin position="550"/>
        <end position="571"/>
    </location>
</feature>
<evidence type="ECO:0000256" key="6">
    <source>
        <dbReference type="SAM" id="Phobius"/>
    </source>
</evidence>
<feature type="transmembrane region" description="Helical" evidence="6">
    <location>
        <begin position="509"/>
        <end position="530"/>
    </location>
</feature>
<feature type="coiled-coil region" evidence="5">
    <location>
        <begin position="261"/>
        <end position="324"/>
    </location>
</feature>
<evidence type="ECO:0000256" key="5">
    <source>
        <dbReference type="SAM" id="Coils"/>
    </source>
</evidence>
<dbReference type="NCBIfam" id="TIGR03061">
    <property type="entry name" value="pip_yhgE_Nterm"/>
    <property type="match status" value="1"/>
</dbReference>
<evidence type="ECO:0000256" key="1">
    <source>
        <dbReference type="ARBA" id="ARBA00004141"/>
    </source>
</evidence>
<feature type="transmembrane region" description="Helical" evidence="6">
    <location>
        <begin position="607"/>
        <end position="627"/>
    </location>
</feature>
<evidence type="ECO:0000313" key="8">
    <source>
        <dbReference type="EMBL" id="MCC2129359.1"/>
    </source>
</evidence>
<dbReference type="InterPro" id="IPR051328">
    <property type="entry name" value="T7SS_ABC-Transporter"/>
</dbReference>
<evidence type="ECO:0000256" key="3">
    <source>
        <dbReference type="ARBA" id="ARBA00022989"/>
    </source>
</evidence>
<comment type="subcellular location">
    <subcellularLocation>
        <location evidence="1">Membrane</location>
        <topology evidence="1">Multi-pass membrane protein</topology>
    </subcellularLocation>
</comment>
<dbReference type="GO" id="GO:0016020">
    <property type="term" value="C:membrane"/>
    <property type="evidence" value="ECO:0007669"/>
    <property type="project" value="UniProtKB-SubCell"/>
</dbReference>
<feature type="domain" description="ABC-2 type transporter transmembrane" evidence="7">
    <location>
        <begin position="477"/>
        <end position="681"/>
    </location>
</feature>
<keyword evidence="5" id="KW-0175">Coiled coil</keyword>
<dbReference type="Pfam" id="PF12698">
    <property type="entry name" value="ABC2_membrane_3"/>
    <property type="match status" value="2"/>
</dbReference>
<keyword evidence="2 6" id="KW-0812">Transmembrane</keyword>
<gene>
    <name evidence="8" type="ORF">LKD37_07500</name>
</gene>
<dbReference type="PANTHER" id="PTHR43077">
    <property type="entry name" value="TRANSPORT PERMEASE YVFS-RELATED"/>
    <property type="match status" value="1"/>
</dbReference>
<sequence length="704" mass="77726">MKNIWRIFRSDWQRLTASVVAVVVVMGLCLIPCLYAWFNIFSNWDPYGPDSTSNIRVAVTSEDEGYELLGLKLNIGSMVLDGLKSNHQMGWDFVDSREEALEGVRSGKYYAALIVPSDFTGDFVSILDTDLRHPQIQYYENQKKNAIAPKITNKAKTAVQDEINATVVETVTDAVTTVSSVCKALGLDADDVSQGIIEKLGSAQQSLLALENTLTAMQTLVDQTDSILACAGVVSDDLNNIVKSGDLSGVQDALNRGVGRLNEAEAEIARQLEDIDNQLDVIAADLAAAMGTAEDVADFLAGPAQRLDERLAEQQQRLEKLRDYADNYPAIQERLGNAIYHIGELRDLLKKLEDPSQLESWNQEVQAKLDQVRQDLREAALRISESVNQRVEELNRDVQEKLQAVQNVFDNVSGGLTALGDKLGRYQDAIQSTGTTLGGAIQLSATLRGDLGKLSDDVERIVTSDGFRRFLDVLENNPEELAGYLSDPIAMETVPVYEITTYGSAMAPYYIMLALFVGSLLTATMIHVNAPIPPLPLLRPWQRFFGRYQLFFLVGMVQALVTGLGCVYYIGMQCLHPGLFLLACCVCSLNFTMMNFALVYALDNIGMALSVIIMVIQVAGSGGSYPIDVLPEVFQKLYVLMPFHYGMDMLRETIAGRYENVYWTNLAVMAGMCVLFAALGMLLYYPARPLNRLIARSKEKSGIM</sequence>
<keyword evidence="4 6" id="KW-0472">Membrane</keyword>
<evidence type="ECO:0000256" key="2">
    <source>
        <dbReference type="ARBA" id="ARBA00022692"/>
    </source>
</evidence>
<dbReference type="AlphaFoldDB" id="A0AAE3ADN0"/>
<dbReference type="RefSeq" id="WP_302928633.1">
    <property type="nucleotide sequence ID" value="NZ_JAJEPW010000017.1"/>
</dbReference>
<keyword evidence="9" id="KW-1185">Reference proteome</keyword>
<feature type="transmembrane region" description="Helical" evidence="6">
    <location>
        <begin position="577"/>
        <end position="600"/>
    </location>
</feature>
<dbReference type="Gene3D" id="3.40.1710.10">
    <property type="entry name" value="abc type-2 transporter like domain"/>
    <property type="match status" value="1"/>
</dbReference>
<comment type="caution">
    <text evidence="8">The sequence shown here is derived from an EMBL/GenBank/DDBJ whole genome shotgun (WGS) entry which is preliminary data.</text>
</comment>
<name>A0AAE3ADN0_9FIRM</name>
<feature type="transmembrane region" description="Helical" evidence="6">
    <location>
        <begin position="12"/>
        <end position="38"/>
    </location>
</feature>
<dbReference type="GO" id="GO:0140359">
    <property type="term" value="F:ABC-type transporter activity"/>
    <property type="evidence" value="ECO:0007669"/>
    <property type="project" value="InterPro"/>
</dbReference>
<keyword evidence="3 6" id="KW-1133">Transmembrane helix</keyword>